<dbReference type="GO" id="GO:0005198">
    <property type="term" value="F:structural molecule activity"/>
    <property type="evidence" value="ECO:0007669"/>
    <property type="project" value="InterPro"/>
</dbReference>
<evidence type="ECO:0000259" key="3">
    <source>
        <dbReference type="Pfam" id="PF00729"/>
    </source>
</evidence>
<comment type="similarity">
    <text evidence="1">Belongs to the icosahedral plant coat protein family.</text>
</comment>
<protein>
    <submittedName>
        <fullName evidence="4">Capsid protein</fullName>
    </submittedName>
</protein>
<accession>A0A1S6LVK3</accession>
<dbReference type="SUPFAM" id="SSF88633">
    <property type="entry name" value="Positive stranded ssRNA viruses"/>
    <property type="match status" value="1"/>
</dbReference>
<dbReference type="GO" id="GO:0019028">
    <property type="term" value="C:viral capsid"/>
    <property type="evidence" value="ECO:0007669"/>
    <property type="project" value="UniProtKB-KW"/>
</dbReference>
<name>A0A1S6LVK3_9VIRU</name>
<keyword evidence="2" id="KW-0946">Virion</keyword>
<dbReference type="InterPro" id="IPR000937">
    <property type="entry name" value="Capsid_prot_S-dom_vir"/>
</dbReference>
<dbReference type="Gene3D" id="2.60.120.20">
    <property type="match status" value="1"/>
</dbReference>
<organism evidence="4">
    <name type="scientific">Cruciviridae sp</name>
    <dbReference type="NCBI Taxonomy" id="1955495"/>
    <lineage>
        <taxon>Viruses</taxon>
        <taxon>Cruciviruses</taxon>
    </lineage>
</organism>
<evidence type="ECO:0000313" key="4">
    <source>
        <dbReference type="EMBL" id="AQU11748.1"/>
    </source>
</evidence>
<dbReference type="InterPro" id="IPR029053">
    <property type="entry name" value="Viral_coat"/>
</dbReference>
<proteinExistence type="inferred from homology"/>
<sequence length="438" mass="47201">MPRVASAGMVARKPYKKAKKVYAKAYPKSGYVARAPRPMSTSKIVKSLGHRAVDFGIDKLSKFFGSVLGSGDYVQPSYSVKKNVLTNLSQQVPEVKSEQNSSSVKFRHREYLGDIISSSVAGNFKIQSFNINPGNRQTFPWLADSVQTNFQKWSPKGIVFEYRTMSADALNSTNTALGTVIMATNYSSVDAAYTSKQQMENTEFSASCKPSQSMLHPIECDPRQLPLQDMYILNGSESGTFDPRFDNLGTFYIATQGMQGTSVNCGELWASYDIDVLTPIQNKPLSNGQAYQVVIDFANVTNSVLLGTSARKEIINNMGVTISGNVLTIPAGQLINRACYTLLYYMIGASTPFVTAPSIIITGGGVAGLGVLQNQTSGSTSAPYTSPATSGLALFIQYFECSDPTKAVTMTFSSSVIPTSLVGVDLNIFQISGALAAS</sequence>
<dbReference type="Pfam" id="PF00729">
    <property type="entry name" value="Viral_coat"/>
    <property type="match status" value="1"/>
</dbReference>
<evidence type="ECO:0000256" key="2">
    <source>
        <dbReference type="ARBA" id="ARBA00022561"/>
    </source>
</evidence>
<feature type="domain" description="Icosahedral viral capsid protein S" evidence="3">
    <location>
        <begin position="88"/>
        <end position="281"/>
    </location>
</feature>
<keyword evidence="2" id="KW-0167">Capsid protein</keyword>
<dbReference type="EMBL" id="KX388511">
    <property type="protein sequence ID" value="AQU11748.1"/>
    <property type="molecule type" value="Genomic_DNA"/>
</dbReference>
<reference evidence="4" key="1">
    <citation type="journal article" date="2016" name="Virus Evol.">
        <title>Diversity and comparative genomics of chimeric viruses in Sphagnum-dominated peatlands.</title>
        <authorList>
            <person name="Quaiser A."/>
            <person name="Krupovic M."/>
            <person name="Dufresne A."/>
            <person name="Francez A.J."/>
            <person name="Roux S."/>
        </authorList>
    </citation>
    <scope>NUCLEOTIDE SEQUENCE</scope>
    <source>
        <strain evidence="4">CRUV-32-F</strain>
    </source>
</reference>
<evidence type="ECO:0000256" key="1">
    <source>
        <dbReference type="ARBA" id="ARBA00007446"/>
    </source>
</evidence>